<dbReference type="SMART" id="SM00530">
    <property type="entry name" value="HTH_XRE"/>
    <property type="match status" value="1"/>
</dbReference>
<name>A0A1C4WHF9_MICEC</name>
<evidence type="ECO:0000256" key="1">
    <source>
        <dbReference type="ARBA" id="ARBA00023239"/>
    </source>
</evidence>
<dbReference type="SUPFAM" id="SSF52540">
    <property type="entry name" value="P-loop containing nucleoside triphosphate hydrolases"/>
    <property type="match status" value="1"/>
</dbReference>
<keyword evidence="6" id="KW-1185">Reference proteome</keyword>
<dbReference type="Gene3D" id="1.10.260.40">
    <property type="entry name" value="lambda repressor-like DNA-binding domains"/>
    <property type="match status" value="1"/>
</dbReference>
<dbReference type="InterPro" id="IPR001387">
    <property type="entry name" value="Cro/C1-type_HTH"/>
</dbReference>
<dbReference type="InterPro" id="IPR003959">
    <property type="entry name" value="ATPase_AAA_core"/>
</dbReference>
<organism evidence="5 6">
    <name type="scientific">Micromonospora echinospora</name>
    <name type="common">Micromonospora purpurea</name>
    <dbReference type="NCBI Taxonomy" id="1877"/>
    <lineage>
        <taxon>Bacteria</taxon>
        <taxon>Bacillati</taxon>
        <taxon>Actinomycetota</taxon>
        <taxon>Actinomycetes</taxon>
        <taxon>Micromonosporales</taxon>
        <taxon>Micromonosporaceae</taxon>
        <taxon>Micromonospora</taxon>
    </lineage>
</organism>
<dbReference type="GO" id="GO:0004590">
    <property type="term" value="F:orotidine-5'-phosphate decarboxylase activity"/>
    <property type="evidence" value="ECO:0007669"/>
    <property type="project" value="InterPro"/>
</dbReference>
<dbReference type="GO" id="GO:0033982">
    <property type="term" value="F:3-dehydro-L-gulonate-6-phosphate decarboxylase activity"/>
    <property type="evidence" value="ECO:0007669"/>
    <property type="project" value="TreeGrafter"/>
</dbReference>
<dbReference type="Gene3D" id="3.20.20.70">
    <property type="entry name" value="Aldolase class I"/>
    <property type="match status" value="1"/>
</dbReference>
<dbReference type="GO" id="GO:0006207">
    <property type="term" value="P:'de novo' pyrimidine nucleobase biosynthetic process"/>
    <property type="evidence" value="ECO:0007669"/>
    <property type="project" value="InterPro"/>
</dbReference>
<keyword evidence="1" id="KW-0456">Lyase</keyword>
<protein>
    <submittedName>
        <fullName evidence="5">3-keto-L-gulonate-6-phosphate decarboxylase</fullName>
    </submittedName>
</protein>
<gene>
    <name evidence="5" type="ORF">GA0070618_2197</name>
</gene>
<dbReference type="CDD" id="cd00093">
    <property type="entry name" value="HTH_XRE"/>
    <property type="match status" value="1"/>
</dbReference>
<dbReference type="InParanoid" id="A0A1C4WHF9"/>
<dbReference type="Proteomes" id="UP000198253">
    <property type="component" value="Chromosome I"/>
</dbReference>
<dbReference type="InterPro" id="IPR013785">
    <property type="entry name" value="Aldolase_TIM"/>
</dbReference>
<dbReference type="InterPro" id="IPR010982">
    <property type="entry name" value="Lambda_DNA-bd_dom_sf"/>
</dbReference>
<dbReference type="Gene3D" id="1.25.10.10">
    <property type="entry name" value="Leucine-rich Repeat Variant"/>
    <property type="match status" value="1"/>
</dbReference>
<dbReference type="InterPro" id="IPR001754">
    <property type="entry name" value="OMPdeCOase_dom"/>
</dbReference>
<feature type="domain" description="AAA+ ATPase" evidence="2">
    <location>
        <begin position="177"/>
        <end position="278"/>
    </location>
</feature>
<dbReference type="Gene3D" id="3.40.50.300">
    <property type="entry name" value="P-loop containing nucleotide triphosphate hydrolases"/>
    <property type="match status" value="1"/>
</dbReference>
<dbReference type="SUPFAM" id="SSF47413">
    <property type="entry name" value="lambda repressor-like DNA-binding domains"/>
    <property type="match status" value="1"/>
</dbReference>
<dbReference type="InterPro" id="IPR027417">
    <property type="entry name" value="P-loop_NTPase"/>
</dbReference>
<dbReference type="GO" id="GO:0019854">
    <property type="term" value="P:L-ascorbic acid catabolic process"/>
    <property type="evidence" value="ECO:0007669"/>
    <property type="project" value="TreeGrafter"/>
</dbReference>
<proteinExistence type="predicted"/>
<evidence type="ECO:0000313" key="5">
    <source>
        <dbReference type="EMBL" id="SCE95628.1"/>
    </source>
</evidence>
<evidence type="ECO:0000259" key="3">
    <source>
        <dbReference type="SMART" id="SM00530"/>
    </source>
</evidence>
<dbReference type="SUPFAM" id="SSF48371">
    <property type="entry name" value="ARM repeat"/>
    <property type="match status" value="1"/>
</dbReference>
<dbReference type="InterPro" id="IPR003593">
    <property type="entry name" value="AAA+_ATPase"/>
</dbReference>
<dbReference type="Pfam" id="PF00215">
    <property type="entry name" value="OMPdecase"/>
    <property type="match status" value="1"/>
</dbReference>
<dbReference type="AlphaFoldDB" id="A0A1C4WHF9"/>
<dbReference type="InterPro" id="IPR011989">
    <property type="entry name" value="ARM-like"/>
</dbReference>
<sequence>MSPDGLREAKRALGSKLAAWRKTRGLRQQDIAEGIPTSRSSVAGVETGAQVVDEDFWLRCDALLDANGELIAAYRAYRMVEHEYQTEREEAARRARWGSSAPVSRHPRALLADRTASLPGTGGVAPEETLARDGLGARSSQRTVAILAALERQRSESLYYLPPVDIKQVLSGFLSSASRAYLITGPPGCGKTRLARHLADEAAGFDVQLLAGDLWAEENADLAREILRYASSIAGPDPLLALERESKDLTRPLLVVIDNPRTRMAIDRVCRQLDRVLRQVLSERLRFVLILRTPPEIELAPYPVLAASVASGQSQNVGSSLQLGLWDTSTARRVWDRSRSTGQPAFDVMPTRLRGFARLPLYMSLMRAAGETNSDGQTNSFRLVEFCVESILKSSGLNPDQAIYGLARSVRLQLLPTLPRNLTNLLQKEFTREDSERAVAQTATLSLAASSALDHDVIREYLFARWLARVVESWGSSPRSVALLNELASATTGSADLRGILEFLLQGLDATSPELLAAMAKVPAASVIDTVPLMLELVGDNAAFATGDVLRDCARRCLQPSGLLLARALLRSRAAAAALGGDYLGWILRVLRQFGPPIWVDIVTCVDGRLSVTAIREFVQSARLDSVDDAVFFARHFFVFFGDDDIGSDAFKVLLGHPDWRVRAALGDALGDERVAARKIPDAILGSLVEDLDYKVRAAVAAALGQSDITIDRHRLKALLFDRNWHVRERLLQGLSSRQGSTTDVADLAFADEAVWRDGPQAVRVAVQRLLLKAGRPAIRDEESFRNALFGLLRELKSGALTLPADVQSRLINEGLVARDWLVEAEAKALAGHRAAIVAGPNNSKEMFRRLRDRRSLQIALDVRDLQQAVAVAEAAVAAGVRLIEIGDPLIKSAGVRAIGEVKKQVPEATVVAEMMSADWGRDQVVLASEAGADVVLLIGPASVASVSAAVGASRRLGVPLMLDVPQGRLAEDWVRDMERAGVDAFAITTNIDLGVAGNHPLDQAELLRSWTQLPVAVSGGFEPTDMIVRDRRSWDILVVGRGVTDALDPVTAARDLVASVGLSGRMP</sequence>
<dbReference type="GO" id="GO:0005524">
    <property type="term" value="F:ATP binding"/>
    <property type="evidence" value="ECO:0007669"/>
    <property type="project" value="InterPro"/>
</dbReference>
<accession>A0A1C4WHF9</accession>
<dbReference type="SUPFAM" id="SSF51366">
    <property type="entry name" value="Ribulose-phoshate binding barrel"/>
    <property type="match status" value="1"/>
</dbReference>
<feature type="domain" description="HTH cro/C1-type" evidence="3">
    <location>
        <begin position="16"/>
        <end position="71"/>
    </location>
</feature>
<feature type="domain" description="Orotidine 5'-phosphate decarboxylase" evidence="4">
    <location>
        <begin position="856"/>
        <end position="1057"/>
    </location>
</feature>
<dbReference type="Pfam" id="PF00004">
    <property type="entry name" value="AAA"/>
    <property type="match status" value="1"/>
</dbReference>
<dbReference type="PANTHER" id="PTHR35039:SF3">
    <property type="entry name" value="3-KETO-L-GULONATE-6-PHOSPHATE DECARBOXYLASE SGBH-RELATED"/>
    <property type="match status" value="1"/>
</dbReference>
<dbReference type="GO" id="GO:0003677">
    <property type="term" value="F:DNA binding"/>
    <property type="evidence" value="ECO:0007669"/>
    <property type="project" value="InterPro"/>
</dbReference>
<dbReference type="PANTHER" id="PTHR35039">
    <property type="entry name" value="3-KETO-L-GULONATE-6-PHOSPHATE DECARBOXYLASE SGBH-RELATED"/>
    <property type="match status" value="1"/>
</dbReference>
<evidence type="ECO:0000259" key="4">
    <source>
        <dbReference type="SMART" id="SM00934"/>
    </source>
</evidence>
<dbReference type="InterPro" id="IPR016024">
    <property type="entry name" value="ARM-type_fold"/>
</dbReference>
<dbReference type="SMART" id="SM00382">
    <property type="entry name" value="AAA"/>
    <property type="match status" value="1"/>
</dbReference>
<dbReference type="SMART" id="SM00934">
    <property type="entry name" value="OMPdecase"/>
    <property type="match status" value="1"/>
</dbReference>
<dbReference type="GO" id="GO:0016887">
    <property type="term" value="F:ATP hydrolysis activity"/>
    <property type="evidence" value="ECO:0007669"/>
    <property type="project" value="InterPro"/>
</dbReference>
<reference evidence="6" key="1">
    <citation type="submission" date="2016-06" db="EMBL/GenBank/DDBJ databases">
        <authorList>
            <person name="Varghese N."/>
            <person name="Submissions Spin"/>
        </authorList>
    </citation>
    <scope>NUCLEOTIDE SEQUENCE [LARGE SCALE GENOMIC DNA]</scope>
    <source>
        <strain evidence="6">DSM 43816</strain>
    </source>
</reference>
<dbReference type="Pfam" id="PF13560">
    <property type="entry name" value="HTH_31"/>
    <property type="match status" value="1"/>
</dbReference>
<evidence type="ECO:0000313" key="6">
    <source>
        <dbReference type="Proteomes" id="UP000198253"/>
    </source>
</evidence>
<evidence type="ECO:0000259" key="2">
    <source>
        <dbReference type="SMART" id="SM00382"/>
    </source>
</evidence>
<dbReference type="InterPro" id="IPR011060">
    <property type="entry name" value="RibuloseP-bd_barrel"/>
</dbReference>
<dbReference type="EMBL" id="LT607413">
    <property type="protein sequence ID" value="SCE95628.1"/>
    <property type="molecule type" value="Genomic_DNA"/>
</dbReference>